<keyword evidence="10 16" id="KW-1133">Transmembrane helix</keyword>
<dbReference type="PANTHER" id="PTHR43507:SF20">
    <property type="entry name" value="NADH-UBIQUINONE OXIDOREDUCTASE CHAIN 4"/>
    <property type="match status" value="1"/>
</dbReference>
<dbReference type="PRINTS" id="PR01437">
    <property type="entry name" value="NUOXDRDTASE4"/>
</dbReference>
<feature type="transmembrane region" description="Helical" evidence="16">
    <location>
        <begin position="102"/>
        <end position="123"/>
    </location>
</feature>
<dbReference type="InterPro" id="IPR003918">
    <property type="entry name" value="NADH_UbQ_OxRdtase"/>
</dbReference>
<sequence length="446" mass="48490">MIFSLPVVCGFLGVMSFGCWPTLIFLFSGSTIMLSFMSSSLEGALLSWWGHLDQMVVMMMLLSIFVGYGALVCTPNVDYLLSMSILVSTISSVLFFMVSGLILFFIFFEAGLIPLAVMILGWGHQPERLQACVSFALYTVVGSLPMFVIVVWVFNLCKTDSMALISMGGELLEGKFSGNSVFWLMLMLCFFVKLPVFGVHGWLPKAHVEAPVAGSMILAGVLLKFGGYGLMRVMTCLMWDNSIMLGEAMMAISLWGAVCSALICTVQSDLKSLIAYSSVSHMGLVMVGVFSCSSFGWSMALLMMVAHGVSSPILFALANYTFELFHSRSLMVCKGLLSLFPFVSMLWFLGCALSMGLPPGSTFLSEIFLISAGLSFSWMLVFPMCLLCFTAGAYSFYLYGTICHGGSGSFSFSSNIPLSGVAASTLLVSEYFLMCSGFMLDLFYIG</sequence>
<keyword evidence="8" id="KW-1278">Translocase</keyword>
<evidence type="ECO:0000313" key="18">
    <source>
        <dbReference type="EMBL" id="ABF60137.1"/>
    </source>
</evidence>
<feature type="transmembrane region" description="Helical" evidence="16">
    <location>
        <begin position="7"/>
        <end position="34"/>
    </location>
</feature>
<dbReference type="GeneID" id="4363481"/>
<dbReference type="Pfam" id="PF00361">
    <property type="entry name" value="Proton_antipo_M"/>
    <property type="match status" value="1"/>
</dbReference>
<evidence type="ECO:0000256" key="14">
    <source>
        <dbReference type="ARBA" id="ARBA00023136"/>
    </source>
</evidence>
<evidence type="ECO:0000256" key="12">
    <source>
        <dbReference type="ARBA" id="ARBA00023075"/>
    </source>
</evidence>
<evidence type="ECO:0000259" key="17">
    <source>
        <dbReference type="Pfam" id="PF00361"/>
    </source>
</evidence>
<dbReference type="GO" id="GO:0031966">
    <property type="term" value="C:mitochondrial membrane"/>
    <property type="evidence" value="ECO:0007669"/>
    <property type="project" value="UniProtKB-SubCell"/>
</dbReference>
<feature type="transmembrane region" description="Helical" evidence="16">
    <location>
        <begin position="243"/>
        <end position="266"/>
    </location>
</feature>
<comment type="subcellular location">
    <subcellularLocation>
        <location evidence="1 16">Mitochondrion membrane</location>
        <topology evidence="1 16">Multi-pass membrane protein</topology>
    </subcellularLocation>
</comment>
<dbReference type="GO" id="GO:0008137">
    <property type="term" value="F:NADH dehydrogenase (ubiquinone) activity"/>
    <property type="evidence" value="ECO:0007669"/>
    <property type="project" value="UniProtKB-UniRule"/>
</dbReference>
<gene>
    <name evidence="18" type="primary">ND4</name>
</gene>
<evidence type="ECO:0000256" key="4">
    <source>
        <dbReference type="ARBA" id="ARBA00021006"/>
    </source>
</evidence>
<keyword evidence="6 16" id="KW-0679">Respiratory chain</keyword>
<evidence type="ECO:0000256" key="8">
    <source>
        <dbReference type="ARBA" id="ARBA00022967"/>
    </source>
</evidence>
<keyword evidence="9 16" id="KW-0249">Electron transport</keyword>
<dbReference type="EC" id="7.1.1.2" evidence="3 16"/>
<keyword evidence="14 16" id="KW-0472">Membrane</keyword>
<organism evidence="18">
    <name type="scientific">Acanthocardia tuberculata</name>
    <name type="common">Rough cockle</name>
    <dbReference type="NCBI Taxonomy" id="385555"/>
    <lineage>
        <taxon>Eukaryota</taxon>
        <taxon>Metazoa</taxon>
        <taxon>Spiralia</taxon>
        <taxon>Lophotrochozoa</taxon>
        <taxon>Mollusca</taxon>
        <taxon>Bivalvia</taxon>
        <taxon>Autobranchia</taxon>
        <taxon>Heteroconchia</taxon>
        <taxon>Euheterodonta</taxon>
        <taxon>Imparidentia</taxon>
        <taxon>Neoheterodontei</taxon>
        <taxon>Cardiida</taxon>
        <taxon>Cardioidea</taxon>
        <taxon>Cardiidae</taxon>
        <taxon>Lymnocardiinae</taxon>
        <taxon>Acanthocardia</taxon>
    </lineage>
</organism>
<evidence type="ECO:0000256" key="2">
    <source>
        <dbReference type="ARBA" id="ARBA00009025"/>
    </source>
</evidence>
<feature type="transmembrane region" description="Helical" evidence="16">
    <location>
        <begin position="54"/>
        <end position="72"/>
    </location>
</feature>
<evidence type="ECO:0000256" key="11">
    <source>
        <dbReference type="ARBA" id="ARBA00023027"/>
    </source>
</evidence>
<dbReference type="AlphaFoldDB" id="Q06SA1"/>
<feature type="transmembrane region" description="Helical" evidence="16">
    <location>
        <begin position="181"/>
        <end position="203"/>
    </location>
</feature>
<evidence type="ECO:0000256" key="6">
    <source>
        <dbReference type="ARBA" id="ARBA00022660"/>
    </source>
</evidence>
<dbReference type="CTD" id="4538"/>
<dbReference type="InterPro" id="IPR001750">
    <property type="entry name" value="ND/Mrp_TM"/>
</dbReference>
<feature type="transmembrane region" description="Helical" evidence="16">
    <location>
        <begin position="210"/>
        <end position="231"/>
    </location>
</feature>
<dbReference type="PANTHER" id="PTHR43507">
    <property type="entry name" value="NADH-UBIQUINONE OXIDOREDUCTASE CHAIN 4"/>
    <property type="match status" value="1"/>
</dbReference>
<feature type="transmembrane region" description="Helical" evidence="16">
    <location>
        <begin position="79"/>
        <end position="96"/>
    </location>
</feature>
<dbReference type="RefSeq" id="YP_784031.1">
    <property type="nucleotide sequence ID" value="NC_008452.1"/>
</dbReference>
<feature type="transmembrane region" description="Helical" evidence="16">
    <location>
        <begin position="273"/>
        <end position="291"/>
    </location>
</feature>
<comment type="similarity">
    <text evidence="2 16">Belongs to the complex I subunit 4 family.</text>
</comment>
<keyword evidence="11 16" id="KW-0520">NAD</keyword>
<geneLocation type="mitochondrion" evidence="18"/>
<evidence type="ECO:0000256" key="5">
    <source>
        <dbReference type="ARBA" id="ARBA00022448"/>
    </source>
</evidence>
<evidence type="ECO:0000256" key="16">
    <source>
        <dbReference type="RuleBase" id="RU003297"/>
    </source>
</evidence>
<evidence type="ECO:0000256" key="15">
    <source>
        <dbReference type="ARBA" id="ARBA00049551"/>
    </source>
</evidence>
<protein>
    <recommendedName>
        <fullName evidence="4 16">NADH-ubiquinone oxidoreductase chain 4</fullName>
        <ecNumber evidence="3 16">7.1.1.2</ecNumber>
    </recommendedName>
</protein>
<accession>Q06SA1</accession>
<feature type="transmembrane region" description="Helical" evidence="16">
    <location>
        <begin position="135"/>
        <end position="154"/>
    </location>
</feature>
<evidence type="ECO:0000256" key="7">
    <source>
        <dbReference type="ARBA" id="ARBA00022692"/>
    </source>
</evidence>
<keyword evidence="12 16" id="KW-0830">Ubiquinone</keyword>
<keyword evidence="7 16" id="KW-0812">Transmembrane</keyword>
<comment type="catalytic activity">
    <reaction evidence="15 16">
        <text>a ubiquinone + NADH + 5 H(+)(in) = a ubiquinol + NAD(+) + 4 H(+)(out)</text>
        <dbReference type="Rhea" id="RHEA:29091"/>
        <dbReference type="Rhea" id="RHEA-COMP:9565"/>
        <dbReference type="Rhea" id="RHEA-COMP:9566"/>
        <dbReference type="ChEBI" id="CHEBI:15378"/>
        <dbReference type="ChEBI" id="CHEBI:16389"/>
        <dbReference type="ChEBI" id="CHEBI:17976"/>
        <dbReference type="ChEBI" id="CHEBI:57540"/>
        <dbReference type="ChEBI" id="CHEBI:57945"/>
        <dbReference type="EC" id="7.1.1.2"/>
    </reaction>
</comment>
<proteinExistence type="inferred from homology"/>
<keyword evidence="5 16" id="KW-0813">Transport</keyword>
<name>Q06SA1_ACATU</name>
<dbReference type="EMBL" id="DQ632743">
    <property type="protein sequence ID" value="ABF60137.1"/>
    <property type="molecule type" value="Genomic_DNA"/>
</dbReference>
<feature type="transmembrane region" description="Helical" evidence="16">
    <location>
        <begin position="422"/>
        <end position="445"/>
    </location>
</feature>
<keyword evidence="13 16" id="KW-0496">Mitochondrion</keyword>
<feature type="transmembrane region" description="Helical" evidence="16">
    <location>
        <begin position="297"/>
        <end position="320"/>
    </location>
</feature>
<evidence type="ECO:0000256" key="9">
    <source>
        <dbReference type="ARBA" id="ARBA00022982"/>
    </source>
</evidence>
<dbReference type="GO" id="GO:0003954">
    <property type="term" value="F:NADH dehydrogenase activity"/>
    <property type="evidence" value="ECO:0007669"/>
    <property type="project" value="TreeGrafter"/>
</dbReference>
<evidence type="ECO:0000256" key="13">
    <source>
        <dbReference type="ARBA" id="ARBA00023128"/>
    </source>
</evidence>
<feature type="transmembrane region" description="Helical" evidence="16">
    <location>
        <begin position="367"/>
        <end position="389"/>
    </location>
</feature>
<dbReference type="GO" id="GO:0042773">
    <property type="term" value="P:ATP synthesis coupled electron transport"/>
    <property type="evidence" value="ECO:0007669"/>
    <property type="project" value="InterPro"/>
</dbReference>
<reference evidence="18" key="1">
    <citation type="journal article" date="2006" name="Front. Zool.">
        <title>The complete sequences and gene organisation of the mitochondrial genomes of the heterodont bivalves Acanthocardia tuberculata and Hiatella arctica--and the first record for a putative Atpase subunit 8 gene in marine bivalves.</title>
        <authorList>
            <person name="Dreyer H."/>
            <person name="Steiner G."/>
        </authorList>
    </citation>
    <scope>NUCLEOTIDE SEQUENCE</scope>
</reference>
<comment type="function">
    <text evidence="16">Core subunit of the mitochondrial membrane respiratory chain NADH dehydrogenase (Complex I) which catalyzes electron transfer from NADH through the respiratory chain, using ubiquinone as an electron acceptor. Essential for the catalytic activity and assembly of complex I.</text>
</comment>
<evidence type="ECO:0000256" key="3">
    <source>
        <dbReference type="ARBA" id="ARBA00012944"/>
    </source>
</evidence>
<feature type="domain" description="NADH:quinone oxidoreductase/Mrp antiporter transmembrane" evidence="17">
    <location>
        <begin position="101"/>
        <end position="383"/>
    </location>
</feature>
<feature type="transmembrane region" description="Helical" evidence="16">
    <location>
        <begin position="332"/>
        <end position="355"/>
    </location>
</feature>
<evidence type="ECO:0000256" key="1">
    <source>
        <dbReference type="ARBA" id="ARBA00004225"/>
    </source>
</evidence>
<dbReference type="GO" id="GO:0015990">
    <property type="term" value="P:electron transport coupled proton transport"/>
    <property type="evidence" value="ECO:0007669"/>
    <property type="project" value="TreeGrafter"/>
</dbReference>
<dbReference type="GO" id="GO:0048039">
    <property type="term" value="F:ubiquinone binding"/>
    <property type="evidence" value="ECO:0007669"/>
    <property type="project" value="TreeGrafter"/>
</dbReference>
<evidence type="ECO:0000256" key="10">
    <source>
        <dbReference type="ARBA" id="ARBA00022989"/>
    </source>
</evidence>